<proteinExistence type="predicted"/>
<evidence type="ECO:0000313" key="4">
    <source>
        <dbReference type="Proteomes" id="UP001596972"/>
    </source>
</evidence>
<evidence type="ECO:0000256" key="1">
    <source>
        <dbReference type="ARBA" id="ARBA00022723"/>
    </source>
</evidence>
<dbReference type="InterPro" id="IPR002762">
    <property type="entry name" value="CbiX-like"/>
</dbReference>
<dbReference type="RefSeq" id="WP_378302203.1">
    <property type="nucleotide sequence ID" value="NZ_JBHTJA010000055.1"/>
</dbReference>
<gene>
    <name evidence="3" type="ORF">ACFQ11_23710</name>
</gene>
<protein>
    <submittedName>
        <fullName evidence="3">Sirohydrochlorin chelatase</fullName>
    </submittedName>
</protein>
<name>A0ABW3EXZ6_9ACTN</name>
<keyword evidence="2" id="KW-0456">Lyase</keyword>
<accession>A0ABW3EXZ6</accession>
<keyword evidence="4" id="KW-1185">Reference proteome</keyword>
<organism evidence="3 4">
    <name type="scientific">Actinomadura sediminis</name>
    <dbReference type="NCBI Taxonomy" id="1038904"/>
    <lineage>
        <taxon>Bacteria</taxon>
        <taxon>Bacillati</taxon>
        <taxon>Actinomycetota</taxon>
        <taxon>Actinomycetes</taxon>
        <taxon>Streptosporangiales</taxon>
        <taxon>Thermomonosporaceae</taxon>
        <taxon>Actinomadura</taxon>
    </lineage>
</organism>
<dbReference type="Gene3D" id="3.40.50.1400">
    <property type="match status" value="1"/>
</dbReference>
<dbReference type="SUPFAM" id="SSF53800">
    <property type="entry name" value="Chelatase"/>
    <property type="match status" value="1"/>
</dbReference>
<dbReference type="Pfam" id="PF01903">
    <property type="entry name" value="CbiX"/>
    <property type="match status" value="1"/>
</dbReference>
<reference evidence="4" key="1">
    <citation type="journal article" date="2019" name="Int. J. Syst. Evol. Microbiol.">
        <title>The Global Catalogue of Microorganisms (GCM) 10K type strain sequencing project: providing services to taxonomists for standard genome sequencing and annotation.</title>
        <authorList>
            <consortium name="The Broad Institute Genomics Platform"/>
            <consortium name="The Broad Institute Genome Sequencing Center for Infectious Disease"/>
            <person name="Wu L."/>
            <person name="Ma J."/>
        </authorList>
    </citation>
    <scope>NUCLEOTIDE SEQUENCE [LARGE SCALE GENOMIC DNA]</scope>
    <source>
        <strain evidence="4">JCM 31202</strain>
    </source>
</reference>
<evidence type="ECO:0000313" key="3">
    <source>
        <dbReference type="EMBL" id="MFD0903419.1"/>
    </source>
</evidence>
<feature type="non-terminal residue" evidence="3">
    <location>
        <position position="1"/>
    </location>
</feature>
<comment type="caution">
    <text evidence="3">The sequence shown here is derived from an EMBL/GenBank/DDBJ whole genome shotgun (WGS) entry which is preliminary data.</text>
</comment>
<dbReference type="EMBL" id="JBHTJA010000055">
    <property type="protein sequence ID" value="MFD0903419.1"/>
    <property type="molecule type" value="Genomic_DNA"/>
</dbReference>
<sequence>PAEAVTTLRASGVPRVVVASYFLAPGYFTDKVRDAALAAGADAVSPPLGAAPEVAELVVRRYDEALLAAREAAAV</sequence>
<dbReference type="Proteomes" id="UP001596972">
    <property type="component" value="Unassembled WGS sequence"/>
</dbReference>
<keyword evidence="1" id="KW-0479">Metal-binding</keyword>
<evidence type="ECO:0000256" key="2">
    <source>
        <dbReference type="ARBA" id="ARBA00023239"/>
    </source>
</evidence>